<dbReference type="InterPro" id="IPR005484">
    <property type="entry name" value="Ribosomal_uL18_bac/plant/anim"/>
</dbReference>
<sequence length="129" mass="14221">MAMAAPTTTTRLKLPGVALNSKRSTFLGGGVQQLSPNVGRPSQSSPSLLLNVEAKARTKRERRQARHSRIRKKVGTPERPRLCIFLSNKHLHVQVIDDTKMHTLASASTMQKPMSEEFNYTSGPTVVSL</sequence>
<comment type="similarity">
    <text evidence="1">Belongs to the universal ribosomal protein uL18 family.</text>
</comment>
<protein>
    <recommendedName>
        <fullName evidence="6">50S ribosomal protein L18, chloroplastic</fullName>
    </recommendedName>
</protein>
<keyword evidence="5" id="KW-1185">Reference proteome</keyword>
<dbReference type="GO" id="GO:0006412">
    <property type="term" value="P:translation"/>
    <property type="evidence" value="ECO:0007669"/>
    <property type="project" value="InterPro"/>
</dbReference>
<evidence type="ECO:0000313" key="4">
    <source>
        <dbReference type="EMBL" id="GKU96055.1"/>
    </source>
</evidence>
<proteinExistence type="inferred from homology"/>
<dbReference type="GO" id="GO:0003735">
    <property type="term" value="F:structural constituent of ribosome"/>
    <property type="evidence" value="ECO:0007669"/>
    <property type="project" value="InterPro"/>
</dbReference>
<dbReference type="SUPFAM" id="SSF53137">
    <property type="entry name" value="Translational machinery components"/>
    <property type="match status" value="1"/>
</dbReference>
<dbReference type="Pfam" id="PF00861">
    <property type="entry name" value="Ribosomal_L18p"/>
    <property type="match status" value="1"/>
</dbReference>
<keyword evidence="3" id="KW-0687">Ribonucleoprotein</keyword>
<dbReference type="CDD" id="cd00432">
    <property type="entry name" value="Ribosomal_L18_L5e"/>
    <property type="match status" value="1"/>
</dbReference>
<reference evidence="4 5" key="1">
    <citation type="journal article" date="2021" name="Commun. Biol.">
        <title>The genome of Shorea leprosula (Dipterocarpaceae) highlights the ecological relevance of drought in aseasonal tropical rainforests.</title>
        <authorList>
            <person name="Ng K.K.S."/>
            <person name="Kobayashi M.J."/>
            <person name="Fawcett J.A."/>
            <person name="Hatakeyama M."/>
            <person name="Paape T."/>
            <person name="Ng C.H."/>
            <person name="Ang C.C."/>
            <person name="Tnah L.H."/>
            <person name="Lee C.T."/>
            <person name="Nishiyama T."/>
            <person name="Sese J."/>
            <person name="O'Brien M.J."/>
            <person name="Copetti D."/>
            <person name="Mohd Noor M.I."/>
            <person name="Ong R.C."/>
            <person name="Putra M."/>
            <person name="Sireger I.Z."/>
            <person name="Indrioko S."/>
            <person name="Kosugi Y."/>
            <person name="Izuno A."/>
            <person name="Isagi Y."/>
            <person name="Lee S.L."/>
            <person name="Shimizu K.K."/>
        </authorList>
    </citation>
    <scope>NUCLEOTIDE SEQUENCE [LARGE SCALE GENOMIC DNA]</scope>
    <source>
        <strain evidence="4">214</strain>
    </source>
</reference>
<dbReference type="GO" id="GO:0008097">
    <property type="term" value="F:5S rRNA binding"/>
    <property type="evidence" value="ECO:0007669"/>
    <property type="project" value="TreeGrafter"/>
</dbReference>
<organism evidence="4 5">
    <name type="scientific">Rubroshorea leprosula</name>
    <dbReference type="NCBI Taxonomy" id="152421"/>
    <lineage>
        <taxon>Eukaryota</taxon>
        <taxon>Viridiplantae</taxon>
        <taxon>Streptophyta</taxon>
        <taxon>Embryophyta</taxon>
        <taxon>Tracheophyta</taxon>
        <taxon>Spermatophyta</taxon>
        <taxon>Magnoliopsida</taxon>
        <taxon>eudicotyledons</taxon>
        <taxon>Gunneridae</taxon>
        <taxon>Pentapetalae</taxon>
        <taxon>rosids</taxon>
        <taxon>malvids</taxon>
        <taxon>Malvales</taxon>
        <taxon>Dipterocarpaceae</taxon>
        <taxon>Rubroshorea</taxon>
    </lineage>
</organism>
<evidence type="ECO:0000313" key="5">
    <source>
        <dbReference type="Proteomes" id="UP001054252"/>
    </source>
</evidence>
<dbReference type="AlphaFoldDB" id="A0AAV5IFK9"/>
<gene>
    <name evidence="4" type="ORF">SLEP1_g9336</name>
</gene>
<dbReference type="GO" id="GO:0005840">
    <property type="term" value="C:ribosome"/>
    <property type="evidence" value="ECO:0007669"/>
    <property type="project" value="UniProtKB-KW"/>
</dbReference>
<dbReference type="PANTHER" id="PTHR12899">
    <property type="entry name" value="39S RIBOSOMAL PROTEIN L18, MITOCHONDRIAL"/>
    <property type="match status" value="1"/>
</dbReference>
<name>A0AAV5IFK9_9ROSI</name>
<dbReference type="GO" id="GO:0005737">
    <property type="term" value="C:cytoplasm"/>
    <property type="evidence" value="ECO:0007669"/>
    <property type="project" value="UniProtKB-ARBA"/>
</dbReference>
<accession>A0AAV5IFK9</accession>
<evidence type="ECO:0008006" key="6">
    <source>
        <dbReference type="Google" id="ProtNLM"/>
    </source>
</evidence>
<evidence type="ECO:0000256" key="3">
    <source>
        <dbReference type="ARBA" id="ARBA00023274"/>
    </source>
</evidence>
<keyword evidence="2" id="KW-0689">Ribosomal protein</keyword>
<dbReference type="Proteomes" id="UP001054252">
    <property type="component" value="Unassembled WGS sequence"/>
</dbReference>
<dbReference type="PANTHER" id="PTHR12899:SF3">
    <property type="entry name" value="LARGE RIBOSOMAL SUBUNIT PROTEIN UL18M"/>
    <property type="match status" value="1"/>
</dbReference>
<evidence type="ECO:0000256" key="2">
    <source>
        <dbReference type="ARBA" id="ARBA00022980"/>
    </source>
</evidence>
<dbReference type="GO" id="GO:1990904">
    <property type="term" value="C:ribonucleoprotein complex"/>
    <property type="evidence" value="ECO:0007669"/>
    <property type="project" value="UniProtKB-KW"/>
</dbReference>
<dbReference type="Gene3D" id="3.30.420.100">
    <property type="match status" value="1"/>
</dbReference>
<evidence type="ECO:0000256" key="1">
    <source>
        <dbReference type="ARBA" id="ARBA00007116"/>
    </source>
</evidence>
<comment type="caution">
    <text evidence="4">The sequence shown here is derived from an EMBL/GenBank/DDBJ whole genome shotgun (WGS) entry which is preliminary data.</text>
</comment>
<dbReference type="EMBL" id="BPVZ01000009">
    <property type="protein sequence ID" value="GKU96055.1"/>
    <property type="molecule type" value="Genomic_DNA"/>
</dbReference>
<dbReference type="InterPro" id="IPR057268">
    <property type="entry name" value="Ribosomal_L18"/>
</dbReference>